<organism evidence="1">
    <name type="scientific">marine sediment metagenome</name>
    <dbReference type="NCBI Taxonomy" id="412755"/>
    <lineage>
        <taxon>unclassified sequences</taxon>
        <taxon>metagenomes</taxon>
        <taxon>ecological metagenomes</taxon>
    </lineage>
</organism>
<proteinExistence type="predicted"/>
<gene>
    <name evidence="1" type="ORF">S01H4_59356</name>
</gene>
<evidence type="ECO:0000313" key="1">
    <source>
        <dbReference type="EMBL" id="GAH07789.1"/>
    </source>
</evidence>
<dbReference type="EMBL" id="BART01034797">
    <property type="protein sequence ID" value="GAH07789.1"/>
    <property type="molecule type" value="Genomic_DNA"/>
</dbReference>
<accession>X1DS27</accession>
<feature type="non-terminal residue" evidence="1">
    <location>
        <position position="1"/>
    </location>
</feature>
<dbReference type="AlphaFoldDB" id="X1DS27"/>
<name>X1DS27_9ZZZZ</name>
<sequence length="39" mass="4246">EGSIVGKPSFNSVNPDNNISIFLEKEKTNTGDLSVFFLS</sequence>
<comment type="caution">
    <text evidence="1">The sequence shown here is derived from an EMBL/GenBank/DDBJ whole genome shotgun (WGS) entry which is preliminary data.</text>
</comment>
<reference evidence="1" key="1">
    <citation type="journal article" date="2014" name="Front. Microbiol.">
        <title>High frequency of phylogenetically diverse reductive dehalogenase-homologous genes in deep subseafloor sedimentary metagenomes.</title>
        <authorList>
            <person name="Kawai M."/>
            <person name="Futagami T."/>
            <person name="Toyoda A."/>
            <person name="Takaki Y."/>
            <person name="Nishi S."/>
            <person name="Hori S."/>
            <person name="Arai W."/>
            <person name="Tsubouchi T."/>
            <person name="Morono Y."/>
            <person name="Uchiyama I."/>
            <person name="Ito T."/>
            <person name="Fujiyama A."/>
            <person name="Inagaki F."/>
            <person name="Takami H."/>
        </authorList>
    </citation>
    <scope>NUCLEOTIDE SEQUENCE</scope>
    <source>
        <strain evidence="1">Expedition CK06-06</strain>
    </source>
</reference>
<protein>
    <submittedName>
        <fullName evidence="1">Uncharacterized protein</fullName>
    </submittedName>
</protein>